<keyword evidence="5" id="KW-1185">Reference proteome</keyword>
<feature type="transmembrane region" description="Helical" evidence="2">
    <location>
        <begin position="163"/>
        <end position="183"/>
    </location>
</feature>
<feature type="domain" description="Cation-transporting P-type ATPase C-terminal" evidence="3">
    <location>
        <begin position="88"/>
        <end position="218"/>
    </location>
</feature>
<keyword evidence="2" id="KW-1133">Transmembrane helix</keyword>
<dbReference type="PANTHER" id="PTHR42861">
    <property type="entry name" value="CALCIUM-TRANSPORTING ATPASE"/>
    <property type="match status" value="1"/>
</dbReference>
<proteinExistence type="predicted"/>
<evidence type="ECO:0000256" key="1">
    <source>
        <dbReference type="ARBA" id="ARBA00022842"/>
    </source>
</evidence>
<evidence type="ECO:0000256" key="2">
    <source>
        <dbReference type="SAM" id="Phobius"/>
    </source>
</evidence>
<dbReference type="Pfam" id="PF00689">
    <property type="entry name" value="Cation_ATPase_C"/>
    <property type="match status" value="1"/>
</dbReference>
<evidence type="ECO:0000313" key="4">
    <source>
        <dbReference type="EMBL" id="KAF3955926.1"/>
    </source>
</evidence>
<name>A0A8J4QNW9_9ROSI</name>
<evidence type="ECO:0000313" key="5">
    <source>
        <dbReference type="Proteomes" id="UP000737018"/>
    </source>
</evidence>
<gene>
    <name evidence="4" type="ORF">CMV_018906</name>
</gene>
<protein>
    <recommendedName>
        <fullName evidence="3">Cation-transporting P-type ATPase C-terminal domain-containing protein</fullName>
    </recommendedName>
</protein>
<dbReference type="SUPFAM" id="SSF81665">
    <property type="entry name" value="Calcium ATPase, transmembrane domain M"/>
    <property type="match status" value="1"/>
</dbReference>
<feature type="transmembrane region" description="Helical" evidence="2">
    <location>
        <begin position="128"/>
        <end position="147"/>
    </location>
</feature>
<dbReference type="AlphaFoldDB" id="A0A8J4QNW9"/>
<keyword evidence="1" id="KW-0460">Magnesium</keyword>
<keyword evidence="2" id="KW-0812">Transmembrane</keyword>
<keyword evidence="2" id="KW-0472">Membrane</keyword>
<dbReference type="InterPro" id="IPR023298">
    <property type="entry name" value="ATPase_P-typ_TM_dom_sf"/>
</dbReference>
<dbReference type="EMBL" id="JRKL02003243">
    <property type="protein sequence ID" value="KAF3955926.1"/>
    <property type="molecule type" value="Genomic_DNA"/>
</dbReference>
<dbReference type="OrthoDB" id="3352408at2759"/>
<reference evidence="4" key="1">
    <citation type="submission" date="2020-03" db="EMBL/GenBank/DDBJ databases">
        <title>Castanea mollissima Vanexum genome sequencing.</title>
        <authorList>
            <person name="Staton M."/>
        </authorList>
    </citation>
    <scope>NUCLEOTIDE SEQUENCE</scope>
    <source>
        <tissue evidence="4">Leaf</tissue>
    </source>
</reference>
<accession>A0A8J4QNW9</accession>
<dbReference type="Proteomes" id="UP000737018">
    <property type="component" value="Unassembled WGS sequence"/>
</dbReference>
<comment type="caution">
    <text evidence="4">The sequence shown here is derived from an EMBL/GenBank/DDBJ whole genome shotgun (WGS) entry which is preliminary data.</text>
</comment>
<feature type="transmembrane region" description="Helical" evidence="2">
    <location>
        <begin position="195"/>
        <end position="215"/>
    </location>
</feature>
<dbReference type="InterPro" id="IPR006068">
    <property type="entry name" value="ATPase_P-typ_cation-transptr_C"/>
</dbReference>
<dbReference type="Gene3D" id="1.20.1110.10">
    <property type="entry name" value="Calcium-transporting ATPase, transmembrane domain"/>
    <property type="match status" value="1"/>
</dbReference>
<feature type="transmembrane region" description="Helical" evidence="2">
    <location>
        <begin position="87"/>
        <end position="108"/>
    </location>
</feature>
<evidence type="ECO:0000259" key="3">
    <source>
        <dbReference type="Pfam" id="PF00689"/>
    </source>
</evidence>
<organism evidence="4 5">
    <name type="scientific">Castanea mollissima</name>
    <name type="common">Chinese chestnut</name>
    <dbReference type="NCBI Taxonomy" id="60419"/>
    <lineage>
        <taxon>Eukaryota</taxon>
        <taxon>Viridiplantae</taxon>
        <taxon>Streptophyta</taxon>
        <taxon>Embryophyta</taxon>
        <taxon>Tracheophyta</taxon>
        <taxon>Spermatophyta</taxon>
        <taxon>Magnoliopsida</taxon>
        <taxon>eudicotyledons</taxon>
        <taxon>Gunneridae</taxon>
        <taxon>Pentapetalae</taxon>
        <taxon>rosids</taxon>
        <taxon>fabids</taxon>
        <taxon>Fagales</taxon>
        <taxon>Fagaceae</taxon>
        <taxon>Castanea</taxon>
    </lineage>
</organism>
<sequence>MDYINLELEQLHRRNKIGPTCSPQASTWMIASCSRRFGVLGGKDVLEDQNLCLMKDYKEINDLPIQNDFAGDEICQKMTANDDLWETYVMVIGTYVGITIVGIFVQWYTQASFMDPCDYFTVGKVKAMTLSLSVLVSIEMFNSLNALSEHNSLVKMPPWRNPWLLVAMSVSFGLHCLILYVPFLADVFGIVPLSLSEWILVILVSAPVILIYEVLKFVGRSQRWIAKEKMA</sequence>